<dbReference type="PANTHER" id="PTHR43775:SF37">
    <property type="entry name" value="SI:DKEY-61P9.11"/>
    <property type="match status" value="1"/>
</dbReference>
<protein>
    <submittedName>
        <fullName evidence="4">AtX protein</fullName>
    </submittedName>
</protein>
<keyword evidence="1" id="KW-0596">Phosphopantetheine</keyword>
<feature type="domain" description="Ketoreductase" evidence="3">
    <location>
        <begin position="69"/>
        <end position="251"/>
    </location>
</feature>
<proteinExistence type="predicted"/>
<reference evidence="4" key="1">
    <citation type="submission" date="2021-02" db="EMBL/GenBank/DDBJ databases">
        <authorList>
            <person name="Dougan E. K."/>
            <person name="Rhodes N."/>
            <person name="Thang M."/>
            <person name="Chan C."/>
        </authorList>
    </citation>
    <scope>NUCLEOTIDE SEQUENCE</scope>
</reference>
<evidence type="ECO:0000256" key="1">
    <source>
        <dbReference type="ARBA" id="ARBA00022450"/>
    </source>
</evidence>
<keyword evidence="5" id="KW-1185">Reference proteome</keyword>
<dbReference type="GO" id="GO:0006633">
    <property type="term" value="P:fatty acid biosynthetic process"/>
    <property type="evidence" value="ECO:0007669"/>
    <property type="project" value="TreeGrafter"/>
</dbReference>
<comment type="caution">
    <text evidence="4">The sequence shown here is derived from an EMBL/GenBank/DDBJ whole genome shotgun (WGS) entry which is preliminary data.</text>
</comment>
<keyword evidence="2" id="KW-0597">Phosphoprotein</keyword>
<evidence type="ECO:0000313" key="5">
    <source>
        <dbReference type="Proteomes" id="UP000601435"/>
    </source>
</evidence>
<dbReference type="InterPro" id="IPR050091">
    <property type="entry name" value="PKS_NRPS_Biosynth_Enz"/>
</dbReference>
<dbReference type="Gene3D" id="3.40.50.720">
    <property type="entry name" value="NAD(P)-binding Rossmann-like Domain"/>
    <property type="match status" value="1"/>
</dbReference>
<dbReference type="AlphaFoldDB" id="A0A812KHW8"/>
<dbReference type="GO" id="GO:0004312">
    <property type="term" value="F:fatty acid synthase activity"/>
    <property type="evidence" value="ECO:0007669"/>
    <property type="project" value="TreeGrafter"/>
</dbReference>
<gene>
    <name evidence="4" type="primary">atX</name>
    <name evidence="4" type="ORF">SNEC2469_LOCUS3077</name>
</gene>
<dbReference type="EMBL" id="CAJNJA010007437">
    <property type="protein sequence ID" value="CAE7224610.1"/>
    <property type="molecule type" value="Genomic_DNA"/>
</dbReference>
<dbReference type="OrthoDB" id="338930at2759"/>
<dbReference type="Pfam" id="PF08659">
    <property type="entry name" value="KR"/>
    <property type="match status" value="1"/>
</dbReference>
<evidence type="ECO:0000259" key="3">
    <source>
        <dbReference type="SMART" id="SM00822"/>
    </source>
</evidence>
<dbReference type="InterPro" id="IPR036291">
    <property type="entry name" value="NAD(P)-bd_dom_sf"/>
</dbReference>
<accession>A0A812KHW8</accession>
<evidence type="ECO:0000313" key="4">
    <source>
        <dbReference type="EMBL" id="CAE7224610.1"/>
    </source>
</evidence>
<dbReference type="SMART" id="SM00822">
    <property type="entry name" value="PKS_KR"/>
    <property type="match status" value="1"/>
</dbReference>
<dbReference type="InterPro" id="IPR057326">
    <property type="entry name" value="KR_dom"/>
</dbReference>
<sequence>MMSEEPWHYNAYMQRLISRIEQGGVNPMNMQVFCNLQSLAKALQCLERSQSVGQVVMTQPSVLSLKPQSDYVLSGGMGAHAIAIAQYLMEEGAKSITLLSKTGRPSPSVGGLWQSLHDSSVQLHAIPCDIAMMDDVHALGCQLRSRETEIAGLFHLAETTNDAIVPIVVRDHLERSFSTTVWGARHLNLLQHAGATPWDFSMLVSSASSLLMAAGQASNATACAALDGHARYWKKAGERVMSVQWSSWKDDVGMVDICLHPTSKSNVAVQLGMAAMAGCLQSLQIPRPLTMVVGPLPWGSFLKRKQ</sequence>
<evidence type="ECO:0000256" key="2">
    <source>
        <dbReference type="ARBA" id="ARBA00022553"/>
    </source>
</evidence>
<name>A0A812KHW8_9DINO</name>
<dbReference type="InterPro" id="IPR013968">
    <property type="entry name" value="PKS_KR"/>
</dbReference>
<dbReference type="PANTHER" id="PTHR43775">
    <property type="entry name" value="FATTY ACID SYNTHASE"/>
    <property type="match status" value="1"/>
</dbReference>
<dbReference type="Proteomes" id="UP000601435">
    <property type="component" value="Unassembled WGS sequence"/>
</dbReference>
<dbReference type="SUPFAM" id="SSF51735">
    <property type="entry name" value="NAD(P)-binding Rossmann-fold domains"/>
    <property type="match status" value="1"/>
</dbReference>
<organism evidence="4 5">
    <name type="scientific">Symbiodinium necroappetens</name>
    <dbReference type="NCBI Taxonomy" id="1628268"/>
    <lineage>
        <taxon>Eukaryota</taxon>
        <taxon>Sar</taxon>
        <taxon>Alveolata</taxon>
        <taxon>Dinophyceae</taxon>
        <taxon>Suessiales</taxon>
        <taxon>Symbiodiniaceae</taxon>
        <taxon>Symbiodinium</taxon>
    </lineage>
</organism>